<keyword evidence="3" id="KW-1185">Reference proteome</keyword>
<dbReference type="NCBIfam" id="NF038403">
    <property type="entry name" value="perm_prefix_1"/>
    <property type="match status" value="1"/>
</dbReference>
<feature type="transmembrane region" description="Helical" evidence="1">
    <location>
        <begin position="90"/>
        <end position="108"/>
    </location>
</feature>
<organism evidence="2 3">
    <name type="scientific">Actinomadura miaoliensis</name>
    <dbReference type="NCBI Taxonomy" id="430685"/>
    <lineage>
        <taxon>Bacteria</taxon>
        <taxon>Bacillati</taxon>
        <taxon>Actinomycetota</taxon>
        <taxon>Actinomycetes</taxon>
        <taxon>Streptosporangiales</taxon>
        <taxon>Thermomonosporaceae</taxon>
        <taxon>Actinomadura</taxon>
    </lineage>
</organism>
<evidence type="ECO:0000313" key="3">
    <source>
        <dbReference type="Proteomes" id="UP001500683"/>
    </source>
</evidence>
<dbReference type="EMBL" id="BAAAZG010000086">
    <property type="protein sequence ID" value="GAA4106087.1"/>
    <property type="molecule type" value="Genomic_DNA"/>
</dbReference>
<dbReference type="RefSeq" id="WP_344959371.1">
    <property type="nucleotide sequence ID" value="NZ_BAAAZG010000086.1"/>
</dbReference>
<name>A0ABP7X993_9ACTN</name>
<feature type="transmembrane region" description="Helical" evidence="1">
    <location>
        <begin position="195"/>
        <end position="214"/>
    </location>
</feature>
<feature type="transmembrane region" description="Helical" evidence="1">
    <location>
        <begin position="128"/>
        <end position="152"/>
    </location>
</feature>
<feature type="transmembrane region" description="Helical" evidence="1">
    <location>
        <begin position="164"/>
        <end position="189"/>
    </location>
</feature>
<evidence type="ECO:0008006" key="4">
    <source>
        <dbReference type="Google" id="ProtNLM"/>
    </source>
</evidence>
<accession>A0ABP7X993</accession>
<keyword evidence="1" id="KW-1133">Transmembrane helix</keyword>
<dbReference type="InterPro" id="IPR047928">
    <property type="entry name" value="Perm_prefix_1"/>
</dbReference>
<gene>
    <name evidence="2" type="ORF">GCM10022214_86870</name>
</gene>
<proteinExistence type="predicted"/>
<dbReference type="Proteomes" id="UP001500683">
    <property type="component" value="Unassembled WGS sequence"/>
</dbReference>
<keyword evidence="1" id="KW-0472">Membrane</keyword>
<evidence type="ECO:0000256" key="1">
    <source>
        <dbReference type="SAM" id="Phobius"/>
    </source>
</evidence>
<comment type="caution">
    <text evidence="2">The sequence shown here is derived from an EMBL/GenBank/DDBJ whole genome shotgun (WGS) entry which is preliminary data.</text>
</comment>
<sequence length="226" mass="23232">MIDTVTDEHGPDPVEEYVASLAAVLRGPARVKNRMVQEIRDGLTDAADAHAGEGMPRRRAVREAVRGFGTPEEIAPSCQRELTIAQARHTARVVALTVPCLLACWYLLRSGGPGDGWQPPRAVQVLAAQLAGVATGAALPAAATLAVTGVLARRLPTPHRLLVAVAWAGTTAAVVMGVAAMALAVASLLAADWPLVALAGVLAAASHAAVASSARACRQCVRLAPA</sequence>
<protein>
    <recommendedName>
        <fullName evidence="4">Integral membrane protein</fullName>
    </recommendedName>
</protein>
<dbReference type="Pfam" id="PF22564">
    <property type="entry name" value="HAAS"/>
    <property type="match status" value="1"/>
</dbReference>
<reference evidence="3" key="1">
    <citation type="journal article" date="2019" name="Int. J. Syst. Evol. Microbiol.">
        <title>The Global Catalogue of Microorganisms (GCM) 10K type strain sequencing project: providing services to taxonomists for standard genome sequencing and annotation.</title>
        <authorList>
            <consortium name="The Broad Institute Genomics Platform"/>
            <consortium name="The Broad Institute Genome Sequencing Center for Infectious Disease"/>
            <person name="Wu L."/>
            <person name="Ma J."/>
        </authorList>
    </citation>
    <scope>NUCLEOTIDE SEQUENCE [LARGE SCALE GENOMIC DNA]</scope>
    <source>
        <strain evidence="3">JCM 16702</strain>
    </source>
</reference>
<evidence type="ECO:0000313" key="2">
    <source>
        <dbReference type="EMBL" id="GAA4106087.1"/>
    </source>
</evidence>
<keyword evidence="1" id="KW-0812">Transmembrane</keyword>